<feature type="domain" description="TF-B3" evidence="6">
    <location>
        <begin position="1"/>
        <end position="43"/>
    </location>
</feature>
<evidence type="ECO:0000313" key="8">
    <source>
        <dbReference type="Proteomes" id="UP000265520"/>
    </source>
</evidence>
<name>A0A392TU46_9FABA</name>
<comment type="caution">
    <text evidence="7">The sequence shown here is derived from an EMBL/GenBank/DDBJ whole genome shotgun (WGS) entry which is preliminary data.</text>
</comment>
<sequence length="43" mass="4490">MGPSASFVACKILIREGHKGSVKFGSGWKKFCAASGYKAGDVL</sequence>
<keyword evidence="5" id="KW-0539">Nucleus</keyword>
<evidence type="ECO:0000313" key="7">
    <source>
        <dbReference type="EMBL" id="MCI63810.1"/>
    </source>
</evidence>
<evidence type="ECO:0000256" key="4">
    <source>
        <dbReference type="ARBA" id="ARBA00023163"/>
    </source>
</evidence>
<comment type="subcellular location">
    <subcellularLocation>
        <location evidence="1">Nucleus</location>
    </subcellularLocation>
</comment>
<dbReference type="AlphaFoldDB" id="A0A392TU46"/>
<dbReference type="GO" id="GO:0003677">
    <property type="term" value="F:DNA binding"/>
    <property type="evidence" value="ECO:0007669"/>
    <property type="project" value="UniProtKB-KW"/>
</dbReference>
<feature type="non-terminal residue" evidence="7">
    <location>
        <position position="43"/>
    </location>
</feature>
<accession>A0A392TU46</accession>
<keyword evidence="4" id="KW-0804">Transcription</keyword>
<dbReference type="InterPro" id="IPR003340">
    <property type="entry name" value="B3_DNA-bd"/>
</dbReference>
<reference evidence="7 8" key="1">
    <citation type="journal article" date="2018" name="Front. Plant Sci.">
        <title>Red Clover (Trifolium pratense) and Zigzag Clover (T. medium) - A Picture of Genomic Similarities and Differences.</title>
        <authorList>
            <person name="Dluhosova J."/>
            <person name="Istvanek J."/>
            <person name="Nedelnik J."/>
            <person name="Repkova J."/>
        </authorList>
    </citation>
    <scope>NUCLEOTIDE SEQUENCE [LARGE SCALE GENOMIC DNA]</scope>
    <source>
        <strain evidence="8">cv. 10/8</strain>
        <tissue evidence="7">Leaf</tissue>
    </source>
</reference>
<protein>
    <recommendedName>
        <fullName evidence="6">TF-B3 domain-containing protein</fullName>
    </recommendedName>
</protein>
<evidence type="ECO:0000259" key="6">
    <source>
        <dbReference type="PROSITE" id="PS50863"/>
    </source>
</evidence>
<dbReference type="GO" id="GO:0005634">
    <property type="term" value="C:nucleus"/>
    <property type="evidence" value="ECO:0007669"/>
    <property type="project" value="UniProtKB-SubCell"/>
</dbReference>
<keyword evidence="2" id="KW-0805">Transcription regulation</keyword>
<evidence type="ECO:0000256" key="3">
    <source>
        <dbReference type="ARBA" id="ARBA00023125"/>
    </source>
</evidence>
<evidence type="ECO:0000256" key="2">
    <source>
        <dbReference type="ARBA" id="ARBA00023015"/>
    </source>
</evidence>
<dbReference type="InterPro" id="IPR015300">
    <property type="entry name" value="DNA-bd_pseudobarrel_sf"/>
</dbReference>
<dbReference type="Proteomes" id="UP000265520">
    <property type="component" value="Unassembled WGS sequence"/>
</dbReference>
<evidence type="ECO:0000256" key="1">
    <source>
        <dbReference type="ARBA" id="ARBA00004123"/>
    </source>
</evidence>
<dbReference type="PROSITE" id="PS50863">
    <property type="entry name" value="B3"/>
    <property type="match status" value="1"/>
</dbReference>
<organism evidence="7 8">
    <name type="scientific">Trifolium medium</name>
    <dbReference type="NCBI Taxonomy" id="97028"/>
    <lineage>
        <taxon>Eukaryota</taxon>
        <taxon>Viridiplantae</taxon>
        <taxon>Streptophyta</taxon>
        <taxon>Embryophyta</taxon>
        <taxon>Tracheophyta</taxon>
        <taxon>Spermatophyta</taxon>
        <taxon>Magnoliopsida</taxon>
        <taxon>eudicotyledons</taxon>
        <taxon>Gunneridae</taxon>
        <taxon>Pentapetalae</taxon>
        <taxon>rosids</taxon>
        <taxon>fabids</taxon>
        <taxon>Fabales</taxon>
        <taxon>Fabaceae</taxon>
        <taxon>Papilionoideae</taxon>
        <taxon>50 kb inversion clade</taxon>
        <taxon>NPAAA clade</taxon>
        <taxon>Hologalegina</taxon>
        <taxon>IRL clade</taxon>
        <taxon>Trifolieae</taxon>
        <taxon>Trifolium</taxon>
    </lineage>
</organism>
<evidence type="ECO:0000256" key="5">
    <source>
        <dbReference type="ARBA" id="ARBA00023242"/>
    </source>
</evidence>
<dbReference type="EMBL" id="LXQA010644057">
    <property type="protein sequence ID" value="MCI63810.1"/>
    <property type="molecule type" value="Genomic_DNA"/>
</dbReference>
<proteinExistence type="predicted"/>
<keyword evidence="8" id="KW-1185">Reference proteome</keyword>
<dbReference type="SUPFAM" id="SSF101936">
    <property type="entry name" value="DNA-binding pseudobarrel domain"/>
    <property type="match status" value="1"/>
</dbReference>
<keyword evidence="3" id="KW-0238">DNA-binding</keyword>